<evidence type="ECO:0000313" key="15">
    <source>
        <dbReference type="EMBL" id="MEX8191391.1"/>
    </source>
</evidence>
<dbReference type="InterPro" id="IPR039426">
    <property type="entry name" value="TonB-dep_rcpt-like"/>
</dbReference>
<evidence type="ECO:0000256" key="1">
    <source>
        <dbReference type="ARBA" id="ARBA00004571"/>
    </source>
</evidence>
<evidence type="ECO:0000256" key="7">
    <source>
        <dbReference type="ARBA" id="ARBA00023136"/>
    </source>
</evidence>
<dbReference type="InterPro" id="IPR012910">
    <property type="entry name" value="Plug_dom"/>
</dbReference>
<dbReference type="RefSeq" id="WP_369336616.1">
    <property type="nucleotide sequence ID" value="NZ_JBFYGN010000001.1"/>
</dbReference>
<evidence type="ECO:0000313" key="16">
    <source>
        <dbReference type="Proteomes" id="UP001561046"/>
    </source>
</evidence>
<keyword evidence="16" id="KW-1185">Reference proteome</keyword>
<dbReference type="CDD" id="cd01347">
    <property type="entry name" value="ligand_gated_channel"/>
    <property type="match status" value="1"/>
</dbReference>
<dbReference type="Gene3D" id="2.40.170.20">
    <property type="entry name" value="TonB-dependent receptor, beta-barrel domain"/>
    <property type="match status" value="1"/>
</dbReference>
<dbReference type="PANTHER" id="PTHR30069">
    <property type="entry name" value="TONB-DEPENDENT OUTER MEMBRANE RECEPTOR"/>
    <property type="match status" value="1"/>
</dbReference>
<keyword evidence="6 11" id="KW-0798">TonB box</keyword>
<gene>
    <name evidence="15" type="ORF">AB6724_00900</name>
</gene>
<dbReference type="InterPro" id="IPR037066">
    <property type="entry name" value="Plug_dom_sf"/>
</dbReference>
<feature type="domain" description="TonB-dependent receptor-like beta-barrel" evidence="13">
    <location>
        <begin position="219"/>
        <end position="662"/>
    </location>
</feature>
<keyword evidence="8 15" id="KW-0675">Receptor</keyword>
<comment type="caution">
    <text evidence="15">The sequence shown here is derived from an EMBL/GenBank/DDBJ whole genome shotgun (WGS) entry which is preliminary data.</text>
</comment>
<evidence type="ECO:0000259" key="13">
    <source>
        <dbReference type="Pfam" id="PF00593"/>
    </source>
</evidence>
<evidence type="ECO:0000259" key="14">
    <source>
        <dbReference type="Pfam" id="PF07715"/>
    </source>
</evidence>
<keyword evidence="9 10" id="KW-0998">Cell outer membrane</keyword>
<dbReference type="Pfam" id="PF00593">
    <property type="entry name" value="TonB_dep_Rec_b-barrel"/>
    <property type="match status" value="1"/>
</dbReference>
<evidence type="ECO:0000256" key="10">
    <source>
        <dbReference type="PROSITE-ProRule" id="PRU01360"/>
    </source>
</evidence>
<keyword evidence="5 10" id="KW-0812">Transmembrane</keyword>
<dbReference type="PANTHER" id="PTHR30069:SF49">
    <property type="entry name" value="OUTER MEMBRANE PROTEIN C"/>
    <property type="match status" value="1"/>
</dbReference>
<dbReference type="Gene3D" id="2.170.130.10">
    <property type="entry name" value="TonB-dependent receptor, plug domain"/>
    <property type="match status" value="1"/>
</dbReference>
<dbReference type="NCBIfam" id="TIGR01778">
    <property type="entry name" value="TonB-copper"/>
    <property type="match status" value="1"/>
</dbReference>
<keyword evidence="3 10" id="KW-0813">Transport</keyword>
<evidence type="ECO:0000256" key="3">
    <source>
        <dbReference type="ARBA" id="ARBA00022448"/>
    </source>
</evidence>
<accession>A0ABV3ZQI1</accession>
<feature type="domain" description="TonB-dependent receptor plug" evidence="14">
    <location>
        <begin position="78"/>
        <end position="167"/>
    </location>
</feature>
<comment type="similarity">
    <text evidence="2 10 11">Belongs to the TonB-dependent receptor family.</text>
</comment>
<keyword evidence="7 10" id="KW-0472">Membrane</keyword>
<name>A0ABV3ZQI1_9BURK</name>
<proteinExistence type="inferred from homology"/>
<protein>
    <submittedName>
        <fullName evidence="15">TonB-dependent copper receptor</fullName>
    </submittedName>
</protein>
<comment type="subcellular location">
    <subcellularLocation>
        <location evidence="1 10">Cell outer membrane</location>
        <topology evidence="1 10">Multi-pass membrane protein</topology>
    </subcellularLocation>
</comment>
<evidence type="ECO:0000256" key="9">
    <source>
        <dbReference type="ARBA" id="ARBA00023237"/>
    </source>
</evidence>
<keyword evidence="4 10" id="KW-1134">Transmembrane beta strand</keyword>
<dbReference type="SUPFAM" id="SSF56935">
    <property type="entry name" value="Porins"/>
    <property type="match status" value="1"/>
</dbReference>
<reference evidence="15 16" key="1">
    <citation type="journal article" date="2013" name="Int. J. Syst. Evol. Microbiol.">
        <title>Comamonas guangdongensis sp. nov., isolated from subterranean forest sediment, and emended description of the genus Comamonas.</title>
        <authorList>
            <person name="Zhang J."/>
            <person name="Wang Y."/>
            <person name="Zhou S."/>
            <person name="Wu C."/>
            <person name="He J."/>
            <person name="Li F."/>
        </authorList>
    </citation>
    <scope>NUCLEOTIDE SEQUENCE [LARGE SCALE GENOMIC DNA]</scope>
    <source>
        <strain evidence="15 16">CCTCC AB2011133</strain>
    </source>
</reference>
<dbReference type="InterPro" id="IPR010100">
    <property type="entry name" value="TonB-dep_Cu_rcpt"/>
</dbReference>
<evidence type="ECO:0000256" key="11">
    <source>
        <dbReference type="RuleBase" id="RU003357"/>
    </source>
</evidence>
<dbReference type="InterPro" id="IPR000531">
    <property type="entry name" value="Beta-barrel_TonB"/>
</dbReference>
<feature type="region of interest" description="Disordered" evidence="12">
    <location>
        <begin position="1"/>
        <end position="20"/>
    </location>
</feature>
<evidence type="ECO:0000256" key="12">
    <source>
        <dbReference type="SAM" id="MobiDB-lite"/>
    </source>
</evidence>
<sequence>MNISKNAKGHAMASEKTRPSLPSSRSAIALAILGLSGLQTVAQAQEAAESAMPELVVTAVHDHSPLHVVADPKQPRQPVPASDAADYLKSIPGFAAIRSGGSNSDPVFRGQFGSRLPILTNGTTMLGACPGRMDSPSSYISPETYDLLTVVKGPQTVAWGPGVSAGVVRFDREKPQLKDGEIRFSASALAGTAARIDQNLDFLAGNESYYLRLTANHSQSKDYKDGRGRIVPSHWDKWNTDVALGFTPDAQTLIELSAGTGDGEARYGGRGMDGTRFRRESAGLRFEKSAISPLLSKLEAQLYYNQADHVMDNFSLRPFKPSGHMSMPMASNVRRTTTGLRAAATWELTPATSLQTGMDAMNSPHDKRSGSAMQPYGSKPWMRDARFSNLGLFAELNRQLDLENKLVAGLRLDRAQAWRYPDASSSMGGMSMAAGNAAASNHRESSALPSGFVRWERKLAAGSTVYAGLGHVQRFPDYWELISPGNSSAVSGNAFASLKPEKTTQIDVGASWKAQDWQAWTSAYLGYVQDHMLFDYRGGMSSQVRNVNARTAGVELGGSYRLTPALTAQATLAYSWAQNATDQRPLPQTPPLEAKLGLDYRQGAWSAGALWRVVAAQHRYAAGQGNVVGKDFGPSAGFGLLSVNAGYSVHRRLKLTAGMDNLFNKNYAEHLNLAGNAGFGLPGGQRINEPGRTLWVRADLKY</sequence>
<evidence type="ECO:0000256" key="4">
    <source>
        <dbReference type="ARBA" id="ARBA00022452"/>
    </source>
</evidence>
<evidence type="ECO:0000256" key="6">
    <source>
        <dbReference type="ARBA" id="ARBA00023077"/>
    </source>
</evidence>
<dbReference type="PROSITE" id="PS52016">
    <property type="entry name" value="TONB_DEPENDENT_REC_3"/>
    <property type="match status" value="1"/>
</dbReference>
<evidence type="ECO:0000256" key="8">
    <source>
        <dbReference type="ARBA" id="ARBA00023170"/>
    </source>
</evidence>
<organism evidence="15 16">
    <name type="scientific">Comamonas guangdongensis</name>
    <dbReference type="NCBI Taxonomy" id="510515"/>
    <lineage>
        <taxon>Bacteria</taxon>
        <taxon>Pseudomonadati</taxon>
        <taxon>Pseudomonadota</taxon>
        <taxon>Betaproteobacteria</taxon>
        <taxon>Burkholderiales</taxon>
        <taxon>Comamonadaceae</taxon>
        <taxon>Comamonas</taxon>
    </lineage>
</organism>
<dbReference type="EMBL" id="JBFYGN010000001">
    <property type="protein sequence ID" value="MEX8191391.1"/>
    <property type="molecule type" value="Genomic_DNA"/>
</dbReference>
<dbReference type="Proteomes" id="UP001561046">
    <property type="component" value="Unassembled WGS sequence"/>
</dbReference>
<evidence type="ECO:0000256" key="2">
    <source>
        <dbReference type="ARBA" id="ARBA00009810"/>
    </source>
</evidence>
<dbReference type="InterPro" id="IPR036942">
    <property type="entry name" value="Beta-barrel_TonB_sf"/>
</dbReference>
<evidence type="ECO:0000256" key="5">
    <source>
        <dbReference type="ARBA" id="ARBA00022692"/>
    </source>
</evidence>
<dbReference type="Pfam" id="PF07715">
    <property type="entry name" value="Plug"/>
    <property type="match status" value="1"/>
</dbReference>